<feature type="compositionally biased region" description="Low complexity" evidence="1">
    <location>
        <begin position="305"/>
        <end position="379"/>
    </location>
</feature>
<accession>A0A162Q0K1</accession>
<feature type="compositionally biased region" description="Low complexity" evidence="1">
    <location>
        <begin position="221"/>
        <end position="293"/>
    </location>
</feature>
<dbReference type="Proteomes" id="UP000076584">
    <property type="component" value="Unassembled WGS sequence"/>
</dbReference>
<dbReference type="AlphaFoldDB" id="A0A162Q0K1"/>
<proteinExistence type="predicted"/>
<reference evidence="2 3" key="1">
    <citation type="submission" date="2015-06" db="EMBL/GenBank/DDBJ databases">
        <title>Survival trade-offs in plant roots during colonization by closely related pathogenic and mutualistic fungi.</title>
        <authorList>
            <person name="Hacquard S."/>
            <person name="Kracher B."/>
            <person name="Hiruma K."/>
            <person name="Weinman A."/>
            <person name="Muench P."/>
            <person name="Garrido Oter R."/>
            <person name="Ver Loren van Themaat E."/>
            <person name="Dallerey J.-F."/>
            <person name="Damm U."/>
            <person name="Henrissat B."/>
            <person name="Lespinet O."/>
            <person name="Thon M."/>
            <person name="Kemen E."/>
            <person name="McHardy A.C."/>
            <person name="Schulze-Lefert P."/>
            <person name="O'Connell R.J."/>
        </authorList>
    </citation>
    <scope>NUCLEOTIDE SEQUENCE [LARGE SCALE GENOMIC DNA]</scope>
    <source>
        <strain evidence="2 3">MAFF 238704</strain>
    </source>
</reference>
<evidence type="ECO:0000256" key="1">
    <source>
        <dbReference type="SAM" id="MobiDB-lite"/>
    </source>
</evidence>
<organism evidence="2 3">
    <name type="scientific">Colletotrichum incanum</name>
    <name type="common">Soybean anthracnose fungus</name>
    <dbReference type="NCBI Taxonomy" id="1573173"/>
    <lineage>
        <taxon>Eukaryota</taxon>
        <taxon>Fungi</taxon>
        <taxon>Dikarya</taxon>
        <taxon>Ascomycota</taxon>
        <taxon>Pezizomycotina</taxon>
        <taxon>Sordariomycetes</taxon>
        <taxon>Hypocreomycetidae</taxon>
        <taxon>Glomerellales</taxon>
        <taxon>Glomerellaceae</taxon>
        <taxon>Colletotrichum</taxon>
        <taxon>Colletotrichum spaethianum species complex</taxon>
    </lineage>
</organism>
<dbReference type="EMBL" id="LFIW01000178">
    <property type="protein sequence ID" value="KZL87859.1"/>
    <property type="molecule type" value="Genomic_DNA"/>
</dbReference>
<keyword evidence="3" id="KW-1185">Reference proteome</keyword>
<gene>
    <name evidence="2" type="ORF">CI238_12927</name>
</gene>
<feature type="non-terminal residue" evidence="2">
    <location>
        <position position="1"/>
    </location>
</feature>
<evidence type="ECO:0000313" key="3">
    <source>
        <dbReference type="Proteomes" id="UP000076584"/>
    </source>
</evidence>
<sequence length="379" mass="38778">LNGDFPSSSAHHCHLALSLSFASHIEEALLFRLITWQHTAIMSFTNTLISLLGLTRAAHAACSNFVIDDFSRPSPSGFNSLSTWTSDDDSMSSITLTGGILSFTPKSDNSSYFYETLDCYQAATKGYKALSLTVKGPKDASFMVEIQSKQACTDKEYKSQWVVISGLTGSTQTVSIALSSFPDANLDGITGFVWSTYSQVSSYQFSNLQFTCNEAISSSTPPISSTASTRSSVSASQSGSVSGTSASASASASASSTSSTVRAAGTSSSASSSSTTSARSSSVSPTSTPRNTSASSTGRVSNAQSGSTSRTSTSSSGLSTRASSTSSSTSGARSSSSSSTSSSSRRNSSSSSSTTSSTSRGRTSSSSSTSTTSSGTTSL</sequence>
<feature type="non-terminal residue" evidence="2">
    <location>
        <position position="379"/>
    </location>
</feature>
<feature type="region of interest" description="Disordered" evidence="1">
    <location>
        <begin position="221"/>
        <end position="379"/>
    </location>
</feature>
<feature type="compositionally biased region" description="Polar residues" evidence="1">
    <location>
        <begin position="294"/>
        <end position="304"/>
    </location>
</feature>
<evidence type="ECO:0000313" key="2">
    <source>
        <dbReference type="EMBL" id="KZL87859.1"/>
    </source>
</evidence>
<name>A0A162Q0K1_COLIC</name>
<protein>
    <submittedName>
        <fullName evidence="2">Carbohydrate esterase family 4 protein</fullName>
    </submittedName>
</protein>
<comment type="caution">
    <text evidence="2">The sequence shown here is derived from an EMBL/GenBank/DDBJ whole genome shotgun (WGS) entry which is preliminary data.</text>
</comment>
<dbReference type="STRING" id="1573173.A0A162Q0K1"/>